<dbReference type="GO" id="GO:0004309">
    <property type="term" value="F:exopolyphosphatase activity"/>
    <property type="evidence" value="ECO:0007669"/>
    <property type="project" value="UniProtKB-EC"/>
</dbReference>
<dbReference type="GO" id="GO:0005886">
    <property type="term" value="C:plasma membrane"/>
    <property type="evidence" value="ECO:0007669"/>
    <property type="project" value="UniProtKB-SubCell"/>
</dbReference>
<dbReference type="EC" id="3.6.1.11" evidence="5"/>
<dbReference type="Gene3D" id="3.30.420.40">
    <property type="match status" value="1"/>
</dbReference>
<organism evidence="13">
    <name type="scientific">Dechloromonas aromatica (strain RCB)</name>
    <dbReference type="NCBI Taxonomy" id="159087"/>
    <lineage>
        <taxon>Bacteria</taxon>
        <taxon>Pseudomonadati</taxon>
        <taxon>Pseudomonadota</taxon>
        <taxon>Betaproteobacteria</taxon>
        <taxon>Rhodocyclales</taxon>
        <taxon>Azonexaceae</taxon>
        <taxon>Dechloromonas</taxon>
    </lineage>
</organism>
<evidence type="ECO:0000256" key="8">
    <source>
        <dbReference type="ARBA" id="ARBA00022801"/>
    </source>
</evidence>
<dbReference type="Pfam" id="PF21447">
    <property type="entry name" value="Ppx-GppA_III"/>
    <property type="match status" value="1"/>
</dbReference>
<name>Q47GS0_DECAR</name>
<proteinExistence type="inferred from homology"/>
<evidence type="ECO:0000259" key="12">
    <source>
        <dbReference type="Pfam" id="PF21447"/>
    </source>
</evidence>
<evidence type="ECO:0000259" key="11">
    <source>
        <dbReference type="Pfam" id="PF02541"/>
    </source>
</evidence>
<feature type="domain" description="Ppx/GppA phosphatase C-terminal" evidence="12">
    <location>
        <begin position="324"/>
        <end position="490"/>
    </location>
</feature>
<reference evidence="13" key="1">
    <citation type="submission" date="2005-08" db="EMBL/GenBank/DDBJ databases">
        <title>Complete sequence of Dechloromonas aromatica RCB.</title>
        <authorList>
            <person name="Salinero K.K."/>
            <person name="Copeland A."/>
            <person name="Lucas S."/>
            <person name="Lapidus A."/>
            <person name="Barry K."/>
            <person name="Detter J.C."/>
            <person name="Glavina T."/>
            <person name="Hammon N."/>
            <person name="Israni S."/>
            <person name="Pitluck S."/>
            <person name="Di Bartolo G."/>
            <person name="Trong S."/>
            <person name="Schmutz J."/>
            <person name="Larimer F."/>
            <person name="Land M."/>
            <person name="Ivanova N."/>
            <person name="Richardson P."/>
        </authorList>
    </citation>
    <scope>NUCLEOTIDE SEQUENCE</scope>
    <source>
        <strain evidence="13">RCB</strain>
    </source>
</reference>
<dbReference type="PIRSF" id="PIRSF001267">
    <property type="entry name" value="Pyrophosphatase_GppA_Ppx"/>
    <property type="match status" value="1"/>
</dbReference>
<dbReference type="InterPro" id="IPR050273">
    <property type="entry name" value="GppA/Ppx_hydrolase"/>
</dbReference>
<dbReference type="AlphaFoldDB" id="Q47GS0"/>
<dbReference type="GO" id="GO:0006798">
    <property type="term" value="P:polyphosphate catabolic process"/>
    <property type="evidence" value="ECO:0007669"/>
    <property type="project" value="TreeGrafter"/>
</dbReference>
<evidence type="ECO:0000256" key="9">
    <source>
        <dbReference type="ARBA" id="ARBA00023136"/>
    </source>
</evidence>
<dbReference type="PANTHER" id="PTHR30005:SF14">
    <property type="entry name" value="EXOPOLYPHOSPHATASE"/>
    <property type="match status" value="1"/>
</dbReference>
<gene>
    <name evidence="13" type="ordered locus">Daro_1205</name>
</gene>
<evidence type="ECO:0000256" key="1">
    <source>
        <dbReference type="ARBA" id="ARBA00001946"/>
    </source>
</evidence>
<evidence type="ECO:0000256" key="10">
    <source>
        <dbReference type="ARBA" id="ARBA00047607"/>
    </source>
</evidence>
<dbReference type="eggNOG" id="COG0248">
    <property type="taxonomic scope" value="Bacteria"/>
</dbReference>
<dbReference type="HOGENOM" id="CLU_025908_4_0_4"/>
<dbReference type="InterPro" id="IPR003695">
    <property type="entry name" value="Ppx_GppA_N"/>
</dbReference>
<dbReference type="CDD" id="cd24053">
    <property type="entry name" value="ASKHA_NBD_EcPPX-GppA-like"/>
    <property type="match status" value="1"/>
</dbReference>
<evidence type="ECO:0000256" key="5">
    <source>
        <dbReference type="ARBA" id="ARBA00012451"/>
    </source>
</evidence>
<dbReference type="InterPro" id="IPR022371">
    <property type="entry name" value="Exopolyphosphatase"/>
</dbReference>
<comment type="subunit">
    <text evidence="4">Homodimer.</text>
</comment>
<keyword evidence="9" id="KW-0472">Membrane</keyword>
<dbReference type="PANTHER" id="PTHR30005">
    <property type="entry name" value="EXOPOLYPHOSPHATASE"/>
    <property type="match status" value="1"/>
</dbReference>
<keyword evidence="8" id="KW-0378">Hydrolase</keyword>
<evidence type="ECO:0000256" key="4">
    <source>
        <dbReference type="ARBA" id="ARBA00011738"/>
    </source>
</evidence>
<evidence type="ECO:0000256" key="6">
    <source>
        <dbReference type="ARBA" id="ARBA00020416"/>
    </source>
</evidence>
<sequence length="512" mass="56486">MPASPTTLSFTLMIYETVAAVDLGSNSFRLQVGRVVDDQIYILDSMKEPVRLASGLTADKRLDTAAQVRAIDALRRFGERLRGLDKGAVRAVATNTLRVAKNAVEFLPLAEEALGFPIEIIAGREEARLIYIGASHSLPMVSHKRLVVDIGGGSTEFIIGKRHEPQLMESLYMGCVSYTQRFFPDRRIDKKRLREAQVAAAKEIELIAHDYQRLGWKEAVGSSGSARAIADVLELNGMNPNGESGITRVGLDKLCALLIKAGSAEALDLPGIKGDRLPVFPGGVAIMSAIFEELNIERMSYADGALRLGVLYDLLGRFHHHDMRDSTVSQFRRRYQVEGDQVERVEATALSALTQLSEGTPSESDVQFLSWACRLHEIGISVAHNAYHKHGAYVLTYADMPGFSKKDQARLAMLVLGHRGKLEKLGAVPADDSAWNLIFCLRLAVLLHRTRDDRALPAWRVVRSGNGFLLELPADWLAANPWTAAAFGEESSVWKQIGRDYVFKSKPVRKPA</sequence>
<dbReference type="Gene3D" id="3.30.420.150">
    <property type="entry name" value="Exopolyphosphatase. Domain 2"/>
    <property type="match status" value="1"/>
</dbReference>
<dbReference type="Gene3D" id="1.10.3210.10">
    <property type="entry name" value="Hypothetical protein af1432"/>
    <property type="match status" value="1"/>
</dbReference>
<evidence type="ECO:0000256" key="2">
    <source>
        <dbReference type="ARBA" id="ARBA00004202"/>
    </source>
</evidence>
<comment type="cofactor">
    <cofactor evidence="1">
        <name>Mg(2+)</name>
        <dbReference type="ChEBI" id="CHEBI:18420"/>
    </cofactor>
</comment>
<comment type="subcellular location">
    <subcellularLocation>
        <location evidence="2">Cell membrane</location>
        <topology evidence="2">Peripheral membrane protein</topology>
    </subcellularLocation>
</comment>
<evidence type="ECO:0000256" key="7">
    <source>
        <dbReference type="ARBA" id="ARBA00022475"/>
    </source>
</evidence>
<protein>
    <recommendedName>
        <fullName evidence="6">Exopolyphosphatase</fullName>
        <ecNumber evidence="5">3.6.1.11</ecNumber>
    </recommendedName>
</protein>
<comment type="similarity">
    <text evidence="3">Belongs to the GppA/Ppx family.</text>
</comment>
<dbReference type="InterPro" id="IPR030673">
    <property type="entry name" value="PyroPPase_GppA_Ppx"/>
</dbReference>
<dbReference type="SUPFAM" id="SSF53067">
    <property type="entry name" value="Actin-like ATPase domain"/>
    <property type="match status" value="2"/>
</dbReference>
<dbReference type="STRING" id="159087.Daro_1205"/>
<dbReference type="KEGG" id="dar:Daro_1205"/>
<dbReference type="NCBIfam" id="TIGR03706">
    <property type="entry name" value="exo_poly_only"/>
    <property type="match status" value="1"/>
</dbReference>
<keyword evidence="7" id="KW-1003">Cell membrane</keyword>
<dbReference type="InterPro" id="IPR048950">
    <property type="entry name" value="Ppx_GppA_C"/>
</dbReference>
<dbReference type="Pfam" id="PF02541">
    <property type="entry name" value="Ppx-GppA"/>
    <property type="match status" value="1"/>
</dbReference>
<evidence type="ECO:0000313" key="13">
    <source>
        <dbReference type="EMBL" id="AAZ45961.1"/>
    </source>
</evidence>
<feature type="domain" description="Ppx/GppA phosphatase N-terminal" evidence="11">
    <location>
        <begin position="33"/>
        <end position="317"/>
    </location>
</feature>
<dbReference type="InterPro" id="IPR043129">
    <property type="entry name" value="ATPase_NBD"/>
</dbReference>
<accession>Q47GS0</accession>
<evidence type="ECO:0000256" key="3">
    <source>
        <dbReference type="ARBA" id="ARBA00007125"/>
    </source>
</evidence>
<dbReference type="FunFam" id="3.30.420.40:FF:000023">
    <property type="entry name" value="Guanosine-5'-triphosphate,3'-diphosphate pyrophosphatase"/>
    <property type="match status" value="1"/>
</dbReference>
<dbReference type="FunFam" id="3.30.420.150:FF:000001">
    <property type="entry name" value="Guanosine-5'-triphosphate,3'-diphosphate pyrophosphatase"/>
    <property type="match status" value="1"/>
</dbReference>
<comment type="catalytic activity">
    <reaction evidence="10">
        <text>[phosphate](n) + H2O = [phosphate](n-1) + phosphate + H(+)</text>
        <dbReference type="Rhea" id="RHEA:21528"/>
        <dbReference type="Rhea" id="RHEA-COMP:9859"/>
        <dbReference type="Rhea" id="RHEA-COMP:14279"/>
        <dbReference type="ChEBI" id="CHEBI:15377"/>
        <dbReference type="ChEBI" id="CHEBI:15378"/>
        <dbReference type="ChEBI" id="CHEBI:16838"/>
        <dbReference type="ChEBI" id="CHEBI:43474"/>
        <dbReference type="EC" id="3.6.1.11"/>
    </reaction>
</comment>
<dbReference type="SUPFAM" id="SSF109604">
    <property type="entry name" value="HD-domain/PDEase-like"/>
    <property type="match status" value="1"/>
</dbReference>
<dbReference type="EMBL" id="CP000089">
    <property type="protein sequence ID" value="AAZ45961.1"/>
    <property type="molecule type" value="Genomic_DNA"/>
</dbReference>